<comment type="pathway">
    <text evidence="9">Cofactor biosynthesis; biotin biosynthesis; biotin from 7,8-diaminononanoate: step 1/2.</text>
</comment>
<feature type="binding site" evidence="9">
    <location>
        <position position="20"/>
    </location>
    <ligand>
        <name>Mg(2+)</name>
        <dbReference type="ChEBI" id="CHEBI:18420"/>
    </ligand>
</feature>
<name>E5BDW6_9FUSO</name>
<comment type="catalytic activity">
    <reaction evidence="9">
        <text>(7R,8S)-7,8-diammoniononanoate + CO2 + ATP = (4R,5S)-dethiobiotin + ADP + phosphate + 3 H(+)</text>
        <dbReference type="Rhea" id="RHEA:15805"/>
        <dbReference type="ChEBI" id="CHEBI:15378"/>
        <dbReference type="ChEBI" id="CHEBI:16526"/>
        <dbReference type="ChEBI" id="CHEBI:30616"/>
        <dbReference type="ChEBI" id="CHEBI:43474"/>
        <dbReference type="ChEBI" id="CHEBI:149469"/>
        <dbReference type="ChEBI" id="CHEBI:149473"/>
        <dbReference type="ChEBI" id="CHEBI:456216"/>
        <dbReference type="EC" id="6.3.3.3"/>
    </reaction>
</comment>
<keyword evidence="1 9" id="KW-0963">Cytoplasm</keyword>
<dbReference type="PANTHER" id="PTHR43210">
    <property type="entry name" value="DETHIOBIOTIN SYNTHETASE"/>
    <property type="match status" value="1"/>
</dbReference>
<dbReference type="GO" id="GO:0005829">
    <property type="term" value="C:cytosol"/>
    <property type="evidence" value="ECO:0007669"/>
    <property type="project" value="TreeGrafter"/>
</dbReference>
<evidence type="ECO:0000256" key="4">
    <source>
        <dbReference type="ARBA" id="ARBA00022741"/>
    </source>
</evidence>
<dbReference type="UniPathway" id="UPA00078">
    <property type="reaction ID" value="UER00161"/>
</dbReference>
<dbReference type="AlphaFoldDB" id="E5BDW6"/>
<keyword evidence="11" id="KW-1185">Reference proteome</keyword>
<dbReference type="InterPro" id="IPR027417">
    <property type="entry name" value="P-loop_NTPase"/>
</dbReference>
<keyword evidence="7 9" id="KW-0460">Magnesium</keyword>
<dbReference type="SUPFAM" id="SSF52540">
    <property type="entry name" value="P-loop containing nucleoside triphosphate hydrolases"/>
    <property type="match status" value="1"/>
</dbReference>
<dbReference type="HOGENOM" id="CLU_072551_3_0_0"/>
<comment type="caution">
    <text evidence="9">Lacks conserved residue(s) required for the propagation of feature annotation.</text>
</comment>
<evidence type="ECO:0000256" key="1">
    <source>
        <dbReference type="ARBA" id="ARBA00022490"/>
    </source>
</evidence>
<dbReference type="EC" id="6.3.3.3" evidence="9"/>
<feature type="binding site" evidence="9">
    <location>
        <position position="217"/>
    </location>
    <ligand>
        <name>ATP</name>
        <dbReference type="ChEBI" id="CHEBI:30616"/>
    </ligand>
</feature>
<feature type="binding site" evidence="9">
    <location>
        <begin position="16"/>
        <end position="21"/>
    </location>
    <ligand>
        <name>ATP</name>
        <dbReference type="ChEBI" id="CHEBI:30616"/>
    </ligand>
</feature>
<comment type="subcellular location">
    <subcellularLocation>
        <location evidence="9">Cytoplasm</location>
    </subcellularLocation>
</comment>
<dbReference type="PIRSF" id="PIRSF006755">
    <property type="entry name" value="DTB_synth"/>
    <property type="match status" value="1"/>
</dbReference>
<dbReference type="Pfam" id="PF13500">
    <property type="entry name" value="AAA_26"/>
    <property type="match status" value="1"/>
</dbReference>
<dbReference type="HAMAP" id="MF_00336">
    <property type="entry name" value="BioD"/>
    <property type="match status" value="1"/>
</dbReference>
<dbReference type="Proteomes" id="UP000002975">
    <property type="component" value="Unassembled WGS sequence"/>
</dbReference>
<dbReference type="Gene3D" id="3.40.50.300">
    <property type="entry name" value="P-loop containing nucleotide triphosphate hydrolases"/>
    <property type="match status" value="1"/>
</dbReference>
<evidence type="ECO:0000256" key="6">
    <source>
        <dbReference type="ARBA" id="ARBA00022840"/>
    </source>
</evidence>
<evidence type="ECO:0000256" key="8">
    <source>
        <dbReference type="ARBA" id="ARBA00047386"/>
    </source>
</evidence>
<accession>E5BDW6</accession>
<comment type="similarity">
    <text evidence="9">Belongs to the dethiobiotin synthetase family.</text>
</comment>
<comment type="subunit">
    <text evidence="9">Homodimer.</text>
</comment>
<dbReference type="NCBIfam" id="TIGR00347">
    <property type="entry name" value="bioD"/>
    <property type="match status" value="1"/>
</dbReference>
<keyword evidence="3 9" id="KW-0479">Metal-binding</keyword>
<feature type="active site" evidence="9">
    <location>
        <position position="39"/>
    </location>
</feature>
<evidence type="ECO:0000313" key="11">
    <source>
        <dbReference type="Proteomes" id="UP000002975"/>
    </source>
</evidence>
<comment type="cofactor">
    <cofactor evidence="9">
        <name>Mg(2+)</name>
        <dbReference type="ChEBI" id="CHEBI:18420"/>
    </cofactor>
</comment>
<reference evidence="10 11" key="1">
    <citation type="submission" date="2009-02" db="EMBL/GenBank/DDBJ databases">
        <title>The Genome Sequence of Fusobacterium sp. 3_1_5R.</title>
        <authorList>
            <consortium name="The Broad Institute Genome Sequencing Platform"/>
            <person name="Ward D."/>
            <person name="Young S.K."/>
            <person name="Kodira C.D."/>
            <person name="Zeng Q."/>
            <person name="Koehrsen M."/>
            <person name="Alvarado L."/>
            <person name="Berlin A."/>
            <person name="Borenstein D."/>
            <person name="Chen Z."/>
            <person name="Engels R."/>
            <person name="Freedman E."/>
            <person name="Gellesch M."/>
            <person name="Goldberg J."/>
            <person name="Griggs A."/>
            <person name="Gujja S."/>
            <person name="Heiman D."/>
            <person name="Hepburn T."/>
            <person name="Howarth C."/>
            <person name="Jen D."/>
            <person name="Larson L."/>
            <person name="Lewis B."/>
            <person name="Mehta T."/>
            <person name="Park D."/>
            <person name="Pearson M."/>
            <person name="Roberts A."/>
            <person name="Saif S."/>
            <person name="Shea T."/>
            <person name="Shenoy N."/>
            <person name="Sisk P."/>
            <person name="Stolte C."/>
            <person name="Sykes S."/>
            <person name="Walk T."/>
            <person name="White J."/>
            <person name="Yandava C."/>
            <person name="Allen-Vercoe E."/>
            <person name="Strauss J."/>
            <person name="Ambrose C."/>
            <person name="Lander E."/>
            <person name="Nusbaum C."/>
            <person name="Galagan J."/>
            <person name="Birren B."/>
        </authorList>
    </citation>
    <scope>NUCLEOTIDE SEQUENCE [LARGE SCALE GENOMIC DNA]</scope>
    <source>
        <strain evidence="10 11">3_1_5R</strain>
    </source>
</reference>
<evidence type="ECO:0000256" key="7">
    <source>
        <dbReference type="ARBA" id="ARBA00022842"/>
    </source>
</evidence>
<evidence type="ECO:0000256" key="2">
    <source>
        <dbReference type="ARBA" id="ARBA00022598"/>
    </source>
</evidence>
<evidence type="ECO:0000256" key="5">
    <source>
        <dbReference type="ARBA" id="ARBA00022756"/>
    </source>
</evidence>
<proteinExistence type="inferred from homology"/>
<dbReference type="GO" id="GO:0009102">
    <property type="term" value="P:biotin biosynthetic process"/>
    <property type="evidence" value="ECO:0007669"/>
    <property type="project" value="UniProtKB-UniRule"/>
</dbReference>
<dbReference type="GO" id="GO:0005524">
    <property type="term" value="F:ATP binding"/>
    <property type="evidence" value="ECO:0007669"/>
    <property type="project" value="UniProtKB-UniRule"/>
</dbReference>
<feature type="binding site" evidence="9">
    <location>
        <position position="43"/>
    </location>
    <ligand>
        <name>substrate</name>
    </ligand>
</feature>
<comment type="catalytic activity">
    <reaction evidence="8">
        <text>(7R,8S)-8-amino-7-(carboxyamino)nonanoate + ATP = (4R,5S)-dethiobiotin + ADP + phosphate + H(+)</text>
        <dbReference type="Rhea" id="RHEA:63684"/>
        <dbReference type="ChEBI" id="CHEBI:15378"/>
        <dbReference type="ChEBI" id="CHEBI:30616"/>
        <dbReference type="ChEBI" id="CHEBI:43474"/>
        <dbReference type="ChEBI" id="CHEBI:149470"/>
        <dbReference type="ChEBI" id="CHEBI:149473"/>
        <dbReference type="ChEBI" id="CHEBI:456216"/>
    </reaction>
</comment>
<gene>
    <name evidence="9 10" type="primary">bioD</name>
    <name evidence="10" type="ORF">FSBG_00739</name>
</gene>
<feature type="binding site" evidence="9">
    <location>
        <position position="56"/>
    </location>
    <ligand>
        <name>Mg(2+)</name>
        <dbReference type="ChEBI" id="CHEBI:18420"/>
    </ligand>
</feature>
<dbReference type="EMBL" id="GG657971">
    <property type="protein sequence ID" value="EFS21242.1"/>
    <property type="molecule type" value="Genomic_DNA"/>
</dbReference>
<feature type="binding site" evidence="9">
    <location>
        <position position="56"/>
    </location>
    <ligand>
        <name>ATP</name>
        <dbReference type="ChEBI" id="CHEBI:30616"/>
    </ligand>
</feature>
<dbReference type="CDD" id="cd03109">
    <property type="entry name" value="DTBS"/>
    <property type="match status" value="1"/>
</dbReference>
<evidence type="ECO:0000313" key="10">
    <source>
        <dbReference type="EMBL" id="EFS21242.1"/>
    </source>
</evidence>
<dbReference type="PANTHER" id="PTHR43210:SF2">
    <property type="entry name" value="ATP-DEPENDENT DETHIOBIOTIN SYNTHETASE BIOD 2"/>
    <property type="match status" value="1"/>
</dbReference>
<keyword evidence="2 9" id="KW-0436">Ligase</keyword>
<feature type="binding site" evidence="9">
    <location>
        <position position="116"/>
    </location>
    <ligand>
        <name>Mg(2+)</name>
        <dbReference type="ChEBI" id="CHEBI:18420"/>
    </ligand>
</feature>
<dbReference type="GO" id="GO:0004141">
    <property type="term" value="F:dethiobiotin synthase activity"/>
    <property type="evidence" value="ECO:0007669"/>
    <property type="project" value="UniProtKB-UniRule"/>
</dbReference>
<keyword evidence="6 9" id="KW-0067">ATP-binding</keyword>
<protein>
    <recommendedName>
        <fullName evidence="9">ATP-dependent dethiobiotin synthetase BioD</fullName>
        <ecNumber evidence="9">6.3.3.3</ecNumber>
    </recommendedName>
    <alternativeName>
        <fullName evidence="9">DTB synthetase</fullName>
        <shortName evidence="9">DTBS</shortName>
    </alternativeName>
    <alternativeName>
        <fullName evidence="9">Dethiobiotin synthase</fullName>
    </alternativeName>
</protein>
<dbReference type="GO" id="GO:0000287">
    <property type="term" value="F:magnesium ion binding"/>
    <property type="evidence" value="ECO:0007669"/>
    <property type="project" value="UniProtKB-UniRule"/>
</dbReference>
<dbReference type="InterPro" id="IPR004472">
    <property type="entry name" value="DTB_synth_BioD"/>
</dbReference>
<sequence>MVMNTKGYFVIGTDTDIGKTFCSTLLYHGIKDKNGMYYKPVQSGGILKEGKLYAPDVLSLCQFEGIPYQEDMVSYVLGPEVSPHLASEIEEKTLDLDKVRSHFQELCKKYDYLIVEGAGGLHVPLIRDKFYIYDLIREFNFPVILVSSAKVGSINHAVLTMESLEKLGIPLHGIIFNRVKNTEESKIYEQDNMNIILQKAPTKNHLVILEGKKEIPQEDLNLFLKGEANEETK</sequence>
<feature type="binding site" evidence="9">
    <location>
        <begin position="177"/>
        <end position="178"/>
    </location>
    <ligand>
        <name>ATP</name>
        <dbReference type="ChEBI" id="CHEBI:30616"/>
    </ligand>
</feature>
<feature type="binding site" evidence="9">
    <location>
        <begin position="116"/>
        <end position="119"/>
    </location>
    <ligand>
        <name>ATP</name>
        <dbReference type="ChEBI" id="CHEBI:30616"/>
    </ligand>
</feature>
<keyword evidence="5 9" id="KW-0093">Biotin biosynthesis</keyword>
<evidence type="ECO:0000256" key="9">
    <source>
        <dbReference type="HAMAP-Rule" id="MF_00336"/>
    </source>
</evidence>
<comment type="function">
    <text evidence="9">Catalyzes a mechanistically unusual reaction, the ATP-dependent insertion of CO2 between the N7 and N8 nitrogen atoms of 7,8-diaminopelargonic acid (DAPA, also called 7,8-diammoniononanoate) to form a ureido ring.</text>
</comment>
<organism evidence="10 11">
    <name type="scientific">Fusobacterium gonidiaformans 3-1-5R</name>
    <dbReference type="NCBI Taxonomy" id="469605"/>
    <lineage>
        <taxon>Bacteria</taxon>
        <taxon>Fusobacteriati</taxon>
        <taxon>Fusobacteriota</taxon>
        <taxon>Fusobacteriia</taxon>
        <taxon>Fusobacteriales</taxon>
        <taxon>Fusobacteriaceae</taxon>
        <taxon>Fusobacterium</taxon>
    </lineage>
</organism>
<evidence type="ECO:0000256" key="3">
    <source>
        <dbReference type="ARBA" id="ARBA00022723"/>
    </source>
</evidence>
<keyword evidence="4 9" id="KW-0547">Nucleotide-binding</keyword>